<organism evidence="2 3">
    <name type="scientific">Mycobacterium novum</name>
    <dbReference type="NCBI Taxonomy" id="2492438"/>
    <lineage>
        <taxon>Bacteria</taxon>
        <taxon>Bacillati</taxon>
        <taxon>Actinomycetota</taxon>
        <taxon>Actinomycetes</taxon>
        <taxon>Mycobacteriales</taxon>
        <taxon>Mycobacteriaceae</taxon>
        <taxon>Mycobacterium</taxon>
    </lineage>
</organism>
<sequence length="105" mass="10278">MTAVRRLLWPVALMVLLAGAIVLLAPVSVADGDGGSIGCGNAVAADFSVALDANAESVATAVIAGQGGPHTNYVAGCRSSLSARRAWALALVSIGAIAAAVGFTT</sequence>
<gene>
    <name evidence="2" type="ORF">MNVM_31260</name>
</gene>
<proteinExistence type="predicted"/>
<accession>A0A7I7JQ68</accession>
<keyword evidence="1" id="KW-1133">Transmembrane helix</keyword>
<evidence type="ECO:0000313" key="2">
    <source>
        <dbReference type="EMBL" id="BBX14045.1"/>
    </source>
</evidence>
<keyword evidence="1" id="KW-0812">Transmembrane</keyword>
<protein>
    <recommendedName>
        <fullName evidence="4">Aminopeptidase</fullName>
    </recommendedName>
</protein>
<name>A0A7I7JQ68_9MYCO</name>
<feature type="transmembrane region" description="Helical" evidence="1">
    <location>
        <begin position="7"/>
        <end position="27"/>
    </location>
</feature>
<dbReference type="Proteomes" id="UP000466997">
    <property type="component" value="Chromosome"/>
</dbReference>
<evidence type="ECO:0008006" key="4">
    <source>
        <dbReference type="Google" id="ProtNLM"/>
    </source>
</evidence>
<feature type="transmembrane region" description="Helical" evidence="1">
    <location>
        <begin position="86"/>
        <end position="104"/>
    </location>
</feature>
<dbReference type="AlphaFoldDB" id="A0A7I7JQ68"/>
<evidence type="ECO:0000256" key="1">
    <source>
        <dbReference type="SAM" id="Phobius"/>
    </source>
</evidence>
<keyword evidence="1" id="KW-0472">Membrane</keyword>
<reference evidence="2 3" key="1">
    <citation type="journal article" date="2019" name="Emerg. Microbes Infect.">
        <title>Comprehensive subspecies identification of 175 nontuberculous mycobacteria species based on 7547 genomic profiles.</title>
        <authorList>
            <person name="Matsumoto Y."/>
            <person name="Kinjo T."/>
            <person name="Motooka D."/>
            <person name="Nabeya D."/>
            <person name="Jung N."/>
            <person name="Uechi K."/>
            <person name="Horii T."/>
            <person name="Iida T."/>
            <person name="Fujita J."/>
            <person name="Nakamura S."/>
        </authorList>
    </citation>
    <scope>NUCLEOTIDE SEQUENCE [LARGE SCALE GENOMIC DNA]</scope>
    <source>
        <strain evidence="2 3">JCM 6391</strain>
    </source>
</reference>
<dbReference type="RefSeq" id="WP_193465258.1">
    <property type="nucleotide sequence ID" value="NZ_AP022562.1"/>
</dbReference>
<dbReference type="EMBL" id="AP022562">
    <property type="protein sequence ID" value="BBX14045.1"/>
    <property type="molecule type" value="Genomic_DNA"/>
</dbReference>
<dbReference type="KEGG" id="mnm:MNVM_31260"/>
<keyword evidence="3" id="KW-1185">Reference proteome</keyword>
<evidence type="ECO:0000313" key="3">
    <source>
        <dbReference type="Proteomes" id="UP000466997"/>
    </source>
</evidence>